<organism evidence="1 2">
    <name type="scientific">Antarcticirhabdus aurantiaca</name>
    <dbReference type="NCBI Taxonomy" id="2606717"/>
    <lineage>
        <taxon>Bacteria</taxon>
        <taxon>Pseudomonadati</taxon>
        <taxon>Pseudomonadota</taxon>
        <taxon>Alphaproteobacteria</taxon>
        <taxon>Hyphomicrobiales</taxon>
        <taxon>Aurantimonadaceae</taxon>
        <taxon>Antarcticirhabdus</taxon>
    </lineage>
</organism>
<dbReference type="EMBL" id="CP113520">
    <property type="protein sequence ID" value="WAJ28932.1"/>
    <property type="molecule type" value="Genomic_DNA"/>
</dbReference>
<protein>
    <submittedName>
        <fullName evidence="1">Pilus assembly protein</fullName>
    </submittedName>
</protein>
<proteinExistence type="predicted"/>
<keyword evidence="2" id="KW-1185">Reference proteome</keyword>
<evidence type="ECO:0000313" key="1">
    <source>
        <dbReference type="EMBL" id="WAJ28932.1"/>
    </source>
</evidence>
<sequence length="181" mass="19529">MTPMQPVYALVRRFCQSKQGVAAIEFALIVPVLAAILFGSLMLFLLHQESNRAEAATFTVADIVSRRSTVNKAFLDTNYAMFLKMLPARASDVTFRVSSLKMKAGKTEVAWSYPISPLGPLTDVNALSGRLPSIAEGDSLVIVETTTAYTPVVGFFGLTAGQFANVAANRPRFTAAIAYSN</sequence>
<reference evidence="1" key="1">
    <citation type="submission" date="2022-11" db="EMBL/GenBank/DDBJ databases">
        <title>beta-Carotene-producing bacterium, Jeongeuplla avenae sp. nov., alleviates the salt stress of Arabidopsis seedlings.</title>
        <authorList>
            <person name="Jiang L."/>
            <person name="Lee J."/>
        </authorList>
    </citation>
    <scope>NUCLEOTIDE SEQUENCE</scope>
    <source>
        <strain evidence="1">DY_R2A_6</strain>
    </source>
</reference>
<gene>
    <name evidence="1" type="ORF">OXU80_01365</name>
</gene>
<evidence type="ECO:0000313" key="2">
    <source>
        <dbReference type="Proteomes" id="UP001163223"/>
    </source>
</evidence>
<name>A0ACD4NQ18_9HYPH</name>
<dbReference type="Proteomes" id="UP001163223">
    <property type="component" value="Chromosome"/>
</dbReference>
<accession>A0ACD4NQ18</accession>